<evidence type="ECO:0000256" key="2">
    <source>
        <dbReference type="SAM" id="SignalP"/>
    </source>
</evidence>
<evidence type="ECO:0000256" key="1">
    <source>
        <dbReference type="SAM" id="MobiDB-lite"/>
    </source>
</evidence>
<accession>A0ABU1JWG0</accession>
<evidence type="ECO:0008006" key="5">
    <source>
        <dbReference type="Google" id="ProtNLM"/>
    </source>
</evidence>
<feature type="compositionally biased region" description="Basic and acidic residues" evidence="1">
    <location>
        <begin position="747"/>
        <end position="760"/>
    </location>
</feature>
<sequence>MRSTARLIGTLLIGAAALGAAPVAALAQGAPAAAPSLSWPRDFDHGDQRIEIYQPQVESWTGDHIAGRAAIAVGTKEGSSPTYAIAEFSADADIDKTAGLVRLHGITIDKVDAPTAPDQAAGLQATLQAQLPAAGMTVALDHLQTSYAAQQQLDAQVGVPVRNDPPHIVFAAAPTVLVPIDGDPVLHPVDGAAGYQRVVNARALVLQDGGGTFHIQAAGSWYEASALDGTWVVTTAPSAALRAVATAAAKSAVPDPLLPEGGKAPATPPALLVATQPTELVVTDGPPQIAPVAGVGLLTMTNADHAVFVDPGNNAYYLLVSGRWFRSTGLDGPWGFVAADALPADFAKIPPEDPKADVLVSVAGTPQAKEAAIAAAIPQTATVSRSKASLRVSYAGGAPEFQPIDGTALSYAVNTPVPVIRIDPTHYLAVSKGVWFMAASATGPWRIADAVPAVVYAIPASSPLHYVTYVRIYAVTPQTIVVGYTPGYLGVVVGPDGTVVYGTGYSYPAYVSGDVWYGYPATYGYGAGFGLGAAEGFAFGFAAGALWGAASPYWGPYWGYDGGYVNWGHVDVNQVNVYGRWGRGTVTHASGWNGWTGTGWSGSHVSGFNPYTGAHGQAGRAGAFDWNTGGYAAGRQGSFANPSTGVAVAGRAGITGNVDSGDYQAGREIAGVNQQTGRAGAARTTVTGNVQDGDRSVDRQGAVVNRRTGTGAVWNDGNVYAGHDGNVYQHTDDGWQKRDSGGWQPAQRDDRTLGDLDGQRQARGVGQQRLNSFGDGRRFRR</sequence>
<evidence type="ECO:0000313" key="4">
    <source>
        <dbReference type="Proteomes" id="UP001262410"/>
    </source>
</evidence>
<keyword evidence="2" id="KW-0732">Signal</keyword>
<keyword evidence="4" id="KW-1185">Reference proteome</keyword>
<evidence type="ECO:0000313" key="3">
    <source>
        <dbReference type="EMBL" id="MDR6292946.1"/>
    </source>
</evidence>
<feature type="region of interest" description="Disordered" evidence="1">
    <location>
        <begin position="730"/>
        <end position="781"/>
    </location>
</feature>
<dbReference type="Proteomes" id="UP001262410">
    <property type="component" value="Unassembled WGS sequence"/>
</dbReference>
<comment type="caution">
    <text evidence="3">The sequence shown here is derived from an EMBL/GenBank/DDBJ whole genome shotgun (WGS) entry which is preliminary data.</text>
</comment>
<proteinExistence type="predicted"/>
<organism evidence="3 4">
    <name type="scientific">Inquilinus ginsengisoli</name>
    <dbReference type="NCBI Taxonomy" id="363840"/>
    <lineage>
        <taxon>Bacteria</taxon>
        <taxon>Pseudomonadati</taxon>
        <taxon>Pseudomonadota</taxon>
        <taxon>Alphaproteobacteria</taxon>
        <taxon>Rhodospirillales</taxon>
        <taxon>Rhodospirillaceae</taxon>
        <taxon>Inquilinus</taxon>
    </lineage>
</organism>
<name>A0ABU1JWG0_9PROT</name>
<dbReference type="EMBL" id="JAVDPW010000010">
    <property type="protein sequence ID" value="MDR6292946.1"/>
    <property type="molecule type" value="Genomic_DNA"/>
</dbReference>
<protein>
    <recommendedName>
        <fullName evidence="5">Carbohydrate-binding family V/XII</fullName>
    </recommendedName>
</protein>
<feature type="chain" id="PRO_5047336255" description="Carbohydrate-binding family V/XII" evidence="2">
    <location>
        <begin position="28"/>
        <end position="781"/>
    </location>
</feature>
<gene>
    <name evidence="3" type="ORF">E9232_005491</name>
</gene>
<dbReference type="RefSeq" id="WP_309799487.1">
    <property type="nucleotide sequence ID" value="NZ_JAVDPW010000010.1"/>
</dbReference>
<reference evidence="3 4" key="1">
    <citation type="submission" date="2023-07" db="EMBL/GenBank/DDBJ databases">
        <title>Sorghum-associated microbial communities from plants grown in Nebraska, USA.</title>
        <authorList>
            <person name="Schachtman D."/>
        </authorList>
    </citation>
    <scope>NUCLEOTIDE SEQUENCE [LARGE SCALE GENOMIC DNA]</scope>
    <source>
        <strain evidence="3 4">584</strain>
    </source>
</reference>
<feature type="compositionally biased region" description="Basic and acidic residues" evidence="1">
    <location>
        <begin position="730"/>
        <end position="740"/>
    </location>
</feature>
<feature type="signal peptide" evidence="2">
    <location>
        <begin position="1"/>
        <end position="27"/>
    </location>
</feature>